<feature type="region of interest" description="Disordered" evidence="1">
    <location>
        <begin position="239"/>
        <end position="270"/>
    </location>
</feature>
<organism evidence="4 5">
    <name type="scientific">Agromyces hippuratus</name>
    <dbReference type="NCBI Taxonomy" id="286438"/>
    <lineage>
        <taxon>Bacteria</taxon>
        <taxon>Bacillati</taxon>
        <taxon>Actinomycetota</taxon>
        <taxon>Actinomycetes</taxon>
        <taxon>Micrococcales</taxon>
        <taxon>Microbacteriaceae</taxon>
        <taxon>Agromyces</taxon>
    </lineage>
</organism>
<keyword evidence="2" id="KW-1133">Transmembrane helix</keyword>
<dbReference type="Pfam" id="PF04024">
    <property type="entry name" value="PspC"/>
    <property type="match status" value="1"/>
</dbReference>
<evidence type="ECO:0000313" key="4">
    <source>
        <dbReference type="EMBL" id="NYG22192.1"/>
    </source>
</evidence>
<keyword evidence="5" id="KW-1185">Reference proteome</keyword>
<gene>
    <name evidence="4" type="ORF">BJY17_002939</name>
</gene>
<dbReference type="GO" id="GO:0006874">
    <property type="term" value="P:intracellular calcium ion homeostasis"/>
    <property type="evidence" value="ECO:0007669"/>
    <property type="project" value="TreeGrafter"/>
</dbReference>
<feature type="transmembrane region" description="Helical" evidence="2">
    <location>
        <begin position="397"/>
        <end position="425"/>
    </location>
</feature>
<comment type="caution">
    <text evidence="4">The sequence shown here is derived from an EMBL/GenBank/DDBJ whole genome shotgun (WGS) entry which is preliminary data.</text>
</comment>
<proteinExistence type="predicted"/>
<reference evidence="4 5" key="1">
    <citation type="submission" date="2020-07" db="EMBL/GenBank/DDBJ databases">
        <title>Sequencing the genomes of 1000 actinobacteria strains.</title>
        <authorList>
            <person name="Klenk H.-P."/>
        </authorList>
    </citation>
    <scope>NUCLEOTIDE SEQUENCE [LARGE SCALE GENOMIC DNA]</scope>
    <source>
        <strain evidence="4 5">DSM 8598</strain>
    </source>
</reference>
<feature type="transmembrane region" description="Helical" evidence="2">
    <location>
        <begin position="176"/>
        <end position="198"/>
    </location>
</feature>
<feature type="region of interest" description="Disordered" evidence="1">
    <location>
        <begin position="1"/>
        <end position="46"/>
    </location>
</feature>
<feature type="region of interest" description="Disordered" evidence="1">
    <location>
        <begin position="291"/>
        <end position="313"/>
    </location>
</feature>
<feature type="transmembrane region" description="Helical" evidence="2">
    <location>
        <begin position="89"/>
        <end position="113"/>
    </location>
</feature>
<protein>
    <submittedName>
        <fullName evidence="4">Phage shock protein PspC (Stress-responsive transcriptional regulator)/FtsH-binding integral membrane protein</fullName>
    </submittedName>
</protein>
<dbReference type="GO" id="GO:0005262">
    <property type="term" value="F:calcium channel activity"/>
    <property type="evidence" value="ECO:0007669"/>
    <property type="project" value="TreeGrafter"/>
</dbReference>
<dbReference type="AlphaFoldDB" id="A0A852WV39"/>
<dbReference type="InterPro" id="IPR007168">
    <property type="entry name" value="Phageshock_PspC_N"/>
</dbReference>
<name>A0A852WV39_9MICO</name>
<evidence type="ECO:0000256" key="2">
    <source>
        <dbReference type="SAM" id="Phobius"/>
    </source>
</evidence>
<feature type="transmembrane region" description="Helical" evidence="2">
    <location>
        <begin position="366"/>
        <end position="390"/>
    </location>
</feature>
<dbReference type="RefSeq" id="WP_179552035.1">
    <property type="nucleotide sequence ID" value="NZ_JACCFI010000001.1"/>
</dbReference>
<evidence type="ECO:0000256" key="1">
    <source>
        <dbReference type="SAM" id="MobiDB-lite"/>
    </source>
</evidence>
<dbReference type="PANTHER" id="PTHR31323">
    <property type="entry name" value="MECHANOSENSITIVE ION CHANNEL PROTEIN MSY2"/>
    <property type="match status" value="1"/>
</dbReference>
<feature type="compositionally biased region" description="Basic and acidic residues" evidence="1">
    <location>
        <begin position="291"/>
        <end position="303"/>
    </location>
</feature>
<evidence type="ECO:0000259" key="3">
    <source>
        <dbReference type="Pfam" id="PF04024"/>
    </source>
</evidence>
<dbReference type="Proteomes" id="UP000549066">
    <property type="component" value="Unassembled WGS sequence"/>
</dbReference>
<dbReference type="EMBL" id="JACCFI010000001">
    <property type="protein sequence ID" value="NYG22192.1"/>
    <property type="molecule type" value="Genomic_DNA"/>
</dbReference>
<dbReference type="PANTHER" id="PTHR31323:SF1">
    <property type="entry name" value="MECHANOSENSITIVE ION CHANNEL PROTEIN"/>
    <property type="match status" value="1"/>
</dbReference>
<accession>A0A852WV39</accession>
<keyword evidence="2" id="KW-0812">Transmembrane</keyword>
<evidence type="ECO:0000313" key="5">
    <source>
        <dbReference type="Proteomes" id="UP000549066"/>
    </source>
</evidence>
<feature type="compositionally biased region" description="Low complexity" evidence="1">
    <location>
        <begin position="239"/>
        <end position="260"/>
    </location>
</feature>
<keyword evidence="2" id="KW-0472">Membrane</keyword>
<feature type="transmembrane region" description="Helical" evidence="2">
    <location>
        <begin position="134"/>
        <end position="156"/>
    </location>
</feature>
<feature type="domain" description="Phage shock protein PspC N-terminal" evidence="3">
    <location>
        <begin position="64"/>
        <end position="115"/>
    </location>
</feature>
<sequence length="554" mass="57261">METNPTAPEADPVQDDVKGDSTASGPNAHGAAGATPSSGDPGAATPAPGTGTGLYDWLRRLGVPRRAGWLGGVCAGVAARLGIDPIIVRGIVVVVAVLGAPFVLLYAIAWLLLPDTEGEIHVERLIRGIVDPAIVGIAVMGVIGLIPLVQGGWLGWRWWPDWPTFIDPIFGLDLAWPLRVLWVLIVIVAIVAFVVWLAQRASQNSPSGVGARMASAAAGAAPGHPSTAAFAAAAAPATASAPAPADSPGAATDASTAVPTTEPPVPAEGADAAAIAEWRAQHEAWRVSHAEWKSGQEQAERAARAQAAAENKAKARELTAQADAARAARRASRPRASAAFVFTVLGLALVGGSIAAIWALNTPDVAGFAIPIALAVATLLLAVGMVVAALRRRRSGALAFTTLLSALAMTVAVIAASVLPAGVLVPPNYSVSLDRSQRLVQPYGDAYVYATPWFRDVAPVVELTQGTGDTWITIDPDTEVVLDASRAGEIEITAYSQDFSSTTTPQIGGLDRGALILGGEDIVREFHASDEPVDAKIVLEQGSGMVHIEIREGE</sequence>
<feature type="transmembrane region" description="Helical" evidence="2">
    <location>
        <begin position="336"/>
        <end position="360"/>
    </location>
</feature>